<reference evidence="2" key="1">
    <citation type="journal article" date="2014" name="Front. Microbiol.">
        <title>High frequency of phylogenetically diverse reductive dehalogenase-homologous genes in deep subseafloor sedimentary metagenomes.</title>
        <authorList>
            <person name="Kawai M."/>
            <person name="Futagami T."/>
            <person name="Toyoda A."/>
            <person name="Takaki Y."/>
            <person name="Nishi S."/>
            <person name="Hori S."/>
            <person name="Arai W."/>
            <person name="Tsubouchi T."/>
            <person name="Morono Y."/>
            <person name="Uchiyama I."/>
            <person name="Ito T."/>
            <person name="Fujiyama A."/>
            <person name="Inagaki F."/>
            <person name="Takami H."/>
        </authorList>
    </citation>
    <scope>NUCLEOTIDE SEQUENCE</scope>
    <source>
        <strain evidence="2">Expedition CK06-06</strain>
    </source>
</reference>
<evidence type="ECO:0000313" key="2">
    <source>
        <dbReference type="EMBL" id="GAG76557.1"/>
    </source>
</evidence>
<gene>
    <name evidence="2" type="ORF">S01H4_25366</name>
</gene>
<organism evidence="2">
    <name type="scientific">marine sediment metagenome</name>
    <dbReference type="NCBI Taxonomy" id="412755"/>
    <lineage>
        <taxon>unclassified sequences</taxon>
        <taxon>metagenomes</taxon>
        <taxon>ecological metagenomes</taxon>
    </lineage>
</organism>
<keyword evidence="1" id="KW-0812">Transmembrane</keyword>
<keyword evidence="1" id="KW-1133">Transmembrane helix</keyword>
<feature type="transmembrane region" description="Helical" evidence="1">
    <location>
        <begin position="60"/>
        <end position="83"/>
    </location>
</feature>
<keyword evidence="1" id="KW-0472">Membrane</keyword>
<feature type="transmembrane region" description="Helical" evidence="1">
    <location>
        <begin position="21"/>
        <end position="40"/>
    </location>
</feature>
<comment type="caution">
    <text evidence="2">The sequence shown here is derived from an EMBL/GenBank/DDBJ whole genome shotgun (WGS) entry which is preliminary data.</text>
</comment>
<proteinExistence type="predicted"/>
<dbReference type="EMBL" id="BART01012060">
    <property type="protein sequence ID" value="GAG76557.1"/>
    <property type="molecule type" value="Genomic_DNA"/>
</dbReference>
<dbReference type="AlphaFoldDB" id="X1B5J1"/>
<protein>
    <submittedName>
        <fullName evidence="2">Uncharacterized protein</fullName>
    </submittedName>
</protein>
<name>X1B5J1_9ZZZZ</name>
<accession>X1B5J1</accession>
<sequence>MKLLPKNPKNKVSKIFTTIGRSSFHIYLVQDIYFAITYSLHSPGVIIVENIFDISSGEPFLNILLLILNWTICISVGVFWLYVENKIRKVRMK</sequence>
<evidence type="ECO:0000256" key="1">
    <source>
        <dbReference type="SAM" id="Phobius"/>
    </source>
</evidence>